<sequence length="93" mass="9312">MRILLLLVVLAVVGCVALPLSALVLDGTDTGEDLVAPVQVLVTAAVGAALGHLVLDRSRPGRRRALVGAGVGVLGAAVALVVFFLLLNGLHGA</sequence>
<name>A0A852RSI8_9ACTN</name>
<evidence type="ECO:0000313" key="2">
    <source>
        <dbReference type="EMBL" id="NYD31840.1"/>
    </source>
</evidence>
<evidence type="ECO:0000313" key="3">
    <source>
        <dbReference type="Proteomes" id="UP000582231"/>
    </source>
</evidence>
<organism evidence="2 3">
    <name type="scientific">Nocardioides kongjuensis</name>
    <dbReference type="NCBI Taxonomy" id="349522"/>
    <lineage>
        <taxon>Bacteria</taxon>
        <taxon>Bacillati</taxon>
        <taxon>Actinomycetota</taxon>
        <taxon>Actinomycetes</taxon>
        <taxon>Propionibacteriales</taxon>
        <taxon>Nocardioidaceae</taxon>
        <taxon>Nocardioides</taxon>
    </lineage>
</organism>
<feature type="transmembrane region" description="Helical" evidence="1">
    <location>
        <begin position="67"/>
        <end position="87"/>
    </location>
</feature>
<dbReference type="EMBL" id="JACCBF010000001">
    <property type="protein sequence ID" value="NYD31840.1"/>
    <property type="molecule type" value="Genomic_DNA"/>
</dbReference>
<proteinExistence type="predicted"/>
<reference evidence="2 3" key="1">
    <citation type="submission" date="2020-07" db="EMBL/GenBank/DDBJ databases">
        <title>Sequencing the genomes of 1000 actinobacteria strains.</title>
        <authorList>
            <person name="Klenk H.-P."/>
        </authorList>
    </citation>
    <scope>NUCLEOTIDE SEQUENCE [LARGE SCALE GENOMIC DNA]</scope>
    <source>
        <strain evidence="2 3">DSM 19082</strain>
    </source>
</reference>
<dbReference type="RefSeq" id="WP_179728103.1">
    <property type="nucleotide sequence ID" value="NZ_BAABEF010000001.1"/>
</dbReference>
<keyword evidence="1" id="KW-0472">Membrane</keyword>
<dbReference type="PROSITE" id="PS51257">
    <property type="entry name" value="PROKAR_LIPOPROTEIN"/>
    <property type="match status" value="1"/>
</dbReference>
<keyword evidence="1" id="KW-1133">Transmembrane helix</keyword>
<keyword evidence="1" id="KW-0812">Transmembrane</keyword>
<dbReference type="AlphaFoldDB" id="A0A852RSI8"/>
<comment type="caution">
    <text evidence="2">The sequence shown here is derived from an EMBL/GenBank/DDBJ whole genome shotgun (WGS) entry which is preliminary data.</text>
</comment>
<accession>A0A852RSI8</accession>
<evidence type="ECO:0000256" key="1">
    <source>
        <dbReference type="SAM" id="Phobius"/>
    </source>
</evidence>
<protein>
    <submittedName>
        <fullName evidence="2">Peptidoglycan/LPS O-acetylase OafA/YrhL</fullName>
    </submittedName>
</protein>
<dbReference type="Proteomes" id="UP000582231">
    <property type="component" value="Unassembled WGS sequence"/>
</dbReference>
<gene>
    <name evidence="2" type="ORF">BJ958_003386</name>
</gene>
<keyword evidence="3" id="KW-1185">Reference proteome</keyword>
<feature type="transmembrane region" description="Helical" evidence="1">
    <location>
        <begin position="38"/>
        <end position="55"/>
    </location>
</feature>